<reference evidence="1" key="1">
    <citation type="submission" date="2020-11" db="EMBL/GenBank/DDBJ databases">
        <authorList>
            <consortium name="DOE Joint Genome Institute"/>
            <person name="Ahrendt S."/>
            <person name="Riley R."/>
            <person name="Andreopoulos W."/>
            <person name="Labutti K."/>
            <person name="Pangilinan J."/>
            <person name="Ruiz-Duenas F.J."/>
            <person name="Barrasa J.M."/>
            <person name="Sanchez-Garcia M."/>
            <person name="Camarero S."/>
            <person name="Miyauchi S."/>
            <person name="Serrano A."/>
            <person name="Linde D."/>
            <person name="Babiker R."/>
            <person name="Drula E."/>
            <person name="Ayuso-Fernandez I."/>
            <person name="Pacheco R."/>
            <person name="Padilla G."/>
            <person name="Ferreira P."/>
            <person name="Barriuso J."/>
            <person name="Kellner H."/>
            <person name="Castanera R."/>
            <person name="Alfaro M."/>
            <person name="Ramirez L."/>
            <person name="Pisabarro A.G."/>
            <person name="Kuo A."/>
            <person name="Tritt A."/>
            <person name="Lipzen A."/>
            <person name="He G."/>
            <person name="Yan M."/>
            <person name="Ng V."/>
            <person name="Cullen D."/>
            <person name="Martin F."/>
            <person name="Rosso M.-N."/>
            <person name="Henrissat B."/>
            <person name="Hibbett D."/>
            <person name="Martinez A.T."/>
            <person name="Grigoriev I.V."/>
        </authorList>
    </citation>
    <scope>NUCLEOTIDE SEQUENCE</scope>
    <source>
        <strain evidence="1">AH 40177</strain>
    </source>
</reference>
<dbReference type="Proteomes" id="UP000772434">
    <property type="component" value="Unassembled WGS sequence"/>
</dbReference>
<dbReference type="OrthoDB" id="2610860at2759"/>
<protein>
    <submittedName>
        <fullName evidence="1">Uncharacterized protein</fullName>
    </submittedName>
</protein>
<evidence type="ECO:0000313" key="1">
    <source>
        <dbReference type="EMBL" id="KAF9063182.1"/>
    </source>
</evidence>
<accession>A0A9P5U260</accession>
<name>A0A9P5U260_9AGAR</name>
<organism evidence="1 2">
    <name type="scientific">Rhodocollybia butyracea</name>
    <dbReference type="NCBI Taxonomy" id="206335"/>
    <lineage>
        <taxon>Eukaryota</taxon>
        <taxon>Fungi</taxon>
        <taxon>Dikarya</taxon>
        <taxon>Basidiomycota</taxon>
        <taxon>Agaricomycotina</taxon>
        <taxon>Agaricomycetes</taxon>
        <taxon>Agaricomycetidae</taxon>
        <taxon>Agaricales</taxon>
        <taxon>Marasmiineae</taxon>
        <taxon>Omphalotaceae</taxon>
        <taxon>Rhodocollybia</taxon>
    </lineage>
</organism>
<proteinExistence type="predicted"/>
<dbReference type="AlphaFoldDB" id="A0A9P5U260"/>
<keyword evidence="2" id="KW-1185">Reference proteome</keyword>
<dbReference type="EMBL" id="JADNRY010000152">
    <property type="protein sequence ID" value="KAF9063182.1"/>
    <property type="molecule type" value="Genomic_DNA"/>
</dbReference>
<comment type="caution">
    <text evidence="1">The sequence shown here is derived from an EMBL/GenBank/DDBJ whole genome shotgun (WGS) entry which is preliminary data.</text>
</comment>
<gene>
    <name evidence="1" type="ORF">BDP27DRAFT_1368243</name>
</gene>
<evidence type="ECO:0000313" key="2">
    <source>
        <dbReference type="Proteomes" id="UP000772434"/>
    </source>
</evidence>
<sequence length="315" mass="35776">MAYQTSQAVRDLKSRAHSTTYNRRNIEHDWYPAWNQVFMDMKSLLPHVYVYPQHLLWIRPSEALAPALREAMQARLDEGEDLTEDIDEADKALLQFLDEVDDEDLAQLSWTDPVDGDTSFGSTITIPGSEKDLKPDFSFMHLRVTSLSAVHMTSAYGRKRAGRKVIHECYFALCELKAAPSRRLRLATAQAAARAQLFESARNQLAKYANLYFLAEGGLARQKVLLWACIGAFWSWASISREALPAWNWQTNSFVDIGKTAGYLAYHGSFSDHFELCTARSDLEINKLIIDYFQSDSIHEHAPGQEGSDDDMNEE</sequence>